<comment type="caution">
    <text evidence="2">The sequence shown here is derived from an EMBL/GenBank/DDBJ whole genome shotgun (WGS) entry which is preliminary data.</text>
</comment>
<evidence type="ECO:0000313" key="2">
    <source>
        <dbReference type="EMBL" id="KAJ7701884.1"/>
    </source>
</evidence>
<feature type="region of interest" description="Disordered" evidence="1">
    <location>
        <begin position="101"/>
        <end position="139"/>
    </location>
</feature>
<keyword evidence="3" id="KW-1185">Reference proteome</keyword>
<feature type="compositionally biased region" description="Basic and acidic residues" evidence="1">
    <location>
        <begin position="223"/>
        <end position="248"/>
    </location>
</feature>
<feature type="region of interest" description="Disordered" evidence="1">
    <location>
        <begin position="1"/>
        <end position="21"/>
    </location>
</feature>
<sequence length="369" mass="41101">MYPDGRTNPTPAHFARNTPVEFRPPVSPRLLHQRQLDREGRAICRIVYAHGLGAQSIARVFCVSEDKVIQAIQNESSHQLHDTEEHDYFYVSKEYRDQYPSLAKPVEQRSSNTNTKKARSSGGAQPKAHPLGRLASGAGNNPTCRNFRESIPVVGTDYSNSHLVKLDRKGRAICRIVYLYIKSYTKIGLIFGITHTRARKAVLNDYAPPDDLAEDYAQAGHEFKDEYPPLSDKRPSDSRKRQRSHDASPELDDVPGKRVAKMGTDVTSQPAPKAVRMIPVVELPAPKADPGAAGIRSFLKNVGGFDLSTWQETFKEKGLCTMGDLATLACLEEGRLVKTLTRLFSDRKMAEVHILLLADALLDLARDVE</sequence>
<protein>
    <submittedName>
        <fullName evidence="2">Uncharacterized protein</fullName>
    </submittedName>
</protein>
<dbReference type="EMBL" id="JARKIE010000016">
    <property type="protein sequence ID" value="KAJ7701884.1"/>
    <property type="molecule type" value="Genomic_DNA"/>
</dbReference>
<proteinExistence type="predicted"/>
<dbReference type="AlphaFoldDB" id="A0AAD7GPT6"/>
<evidence type="ECO:0000313" key="3">
    <source>
        <dbReference type="Proteomes" id="UP001221757"/>
    </source>
</evidence>
<dbReference type="Proteomes" id="UP001221757">
    <property type="component" value="Unassembled WGS sequence"/>
</dbReference>
<feature type="region of interest" description="Disordered" evidence="1">
    <location>
        <begin position="223"/>
        <end position="266"/>
    </location>
</feature>
<accession>A0AAD7GPT6</accession>
<organism evidence="2 3">
    <name type="scientific">Mycena rosella</name>
    <name type="common">Pink bonnet</name>
    <name type="synonym">Agaricus rosellus</name>
    <dbReference type="NCBI Taxonomy" id="1033263"/>
    <lineage>
        <taxon>Eukaryota</taxon>
        <taxon>Fungi</taxon>
        <taxon>Dikarya</taxon>
        <taxon>Basidiomycota</taxon>
        <taxon>Agaricomycotina</taxon>
        <taxon>Agaricomycetes</taxon>
        <taxon>Agaricomycetidae</taxon>
        <taxon>Agaricales</taxon>
        <taxon>Marasmiineae</taxon>
        <taxon>Mycenaceae</taxon>
        <taxon>Mycena</taxon>
    </lineage>
</organism>
<gene>
    <name evidence="2" type="ORF">B0H17DRAFT_1327498</name>
</gene>
<reference evidence="2" key="1">
    <citation type="submission" date="2023-03" db="EMBL/GenBank/DDBJ databases">
        <title>Massive genome expansion in bonnet fungi (Mycena s.s.) driven by repeated elements and novel gene families across ecological guilds.</title>
        <authorList>
            <consortium name="Lawrence Berkeley National Laboratory"/>
            <person name="Harder C.B."/>
            <person name="Miyauchi S."/>
            <person name="Viragh M."/>
            <person name="Kuo A."/>
            <person name="Thoen E."/>
            <person name="Andreopoulos B."/>
            <person name="Lu D."/>
            <person name="Skrede I."/>
            <person name="Drula E."/>
            <person name="Henrissat B."/>
            <person name="Morin E."/>
            <person name="Kohler A."/>
            <person name="Barry K."/>
            <person name="LaButti K."/>
            <person name="Morin E."/>
            <person name="Salamov A."/>
            <person name="Lipzen A."/>
            <person name="Mereny Z."/>
            <person name="Hegedus B."/>
            <person name="Baldrian P."/>
            <person name="Stursova M."/>
            <person name="Weitz H."/>
            <person name="Taylor A."/>
            <person name="Grigoriev I.V."/>
            <person name="Nagy L.G."/>
            <person name="Martin F."/>
            <person name="Kauserud H."/>
        </authorList>
    </citation>
    <scope>NUCLEOTIDE SEQUENCE</scope>
    <source>
        <strain evidence="2">CBHHK067</strain>
    </source>
</reference>
<name>A0AAD7GPT6_MYCRO</name>
<evidence type="ECO:0000256" key="1">
    <source>
        <dbReference type="SAM" id="MobiDB-lite"/>
    </source>
</evidence>